<feature type="signal peptide" evidence="1">
    <location>
        <begin position="1"/>
        <end position="22"/>
    </location>
</feature>
<keyword evidence="1" id="KW-0732">Signal</keyword>
<dbReference type="Proteomes" id="UP000217838">
    <property type="component" value="Unassembled WGS sequence"/>
</dbReference>
<evidence type="ECO:0000256" key="1">
    <source>
        <dbReference type="SAM" id="SignalP"/>
    </source>
</evidence>
<sequence>MKSCRILCMITFSMIFTATLCASDSECLIKTECFDALIVNEDMHDKALDQILDEDALITKKVMKKDYLLASMHNEHFEDSTDSYLEGYIQALVDVHYYEFQVQVIVKDRNVTLYNLPKNDMIKSSITSFVENLPEVESVTIGNHITDKQVEQKEQHLVRRQVNGIWFPQSTVLFQPLIADLREPVYSAGYRFDDQVIGKHVIGISLGDSFPIFRWRNVFVWKGDLQIDIQAGVWSVFKMGRNKSD</sequence>
<name>A0A2A4YEB1_UNCAE</name>
<dbReference type="EMBL" id="NVUU01000075">
    <property type="protein sequence ID" value="PCI93031.1"/>
    <property type="molecule type" value="Genomic_DNA"/>
</dbReference>
<proteinExistence type="predicted"/>
<protein>
    <submittedName>
        <fullName evidence="2">Uncharacterized protein</fullName>
    </submittedName>
</protein>
<comment type="caution">
    <text evidence="2">The sequence shown here is derived from an EMBL/GenBank/DDBJ whole genome shotgun (WGS) entry which is preliminary data.</text>
</comment>
<gene>
    <name evidence="2" type="ORF">COB11_06070</name>
</gene>
<evidence type="ECO:0000313" key="2">
    <source>
        <dbReference type="EMBL" id="PCI93031.1"/>
    </source>
</evidence>
<dbReference type="InterPro" id="IPR009599">
    <property type="entry name" value="DUF1207"/>
</dbReference>
<dbReference type="Pfam" id="PF06727">
    <property type="entry name" value="DUF1207"/>
    <property type="match status" value="1"/>
</dbReference>
<organism evidence="2 3">
    <name type="scientific">Aerophobetes bacterium</name>
    <dbReference type="NCBI Taxonomy" id="2030807"/>
    <lineage>
        <taxon>Bacteria</taxon>
        <taxon>Candidatus Aerophobota</taxon>
    </lineage>
</organism>
<feature type="chain" id="PRO_5012201617" evidence="1">
    <location>
        <begin position="23"/>
        <end position="245"/>
    </location>
</feature>
<dbReference type="AlphaFoldDB" id="A0A2A4YEB1"/>
<evidence type="ECO:0000313" key="3">
    <source>
        <dbReference type="Proteomes" id="UP000217838"/>
    </source>
</evidence>
<reference evidence="3" key="1">
    <citation type="submission" date="2017-08" db="EMBL/GenBank/DDBJ databases">
        <title>A dynamic microbial community with high functional redundancy inhabits the cold, oxic subseafloor aquifer.</title>
        <authorList>
            <person name="Tully B.J."/>
            <person name="Wheat C.G."/>
            <person name="Glazer B.T."/>
            <person name="Huber J.A."/>
        </authorList>
    </citation>
    <scope>NUCLEOTIDE SEQUENCE [LARGE SCALE GENOMIC DNA]</scope>
</reference>
<accession>A0A2A4YEB1</accession>